<reference evidence="1 2" key="1">
    <citation type="journal article" date="2014" name="Environ. Microbiol.">
        <title>The nitrate-ammonifying and nosZ-carrying bacterium Bacillus vireti is a potent source and sink for nitric and nitrous oxide under high nitrate conditions.</title>
        <authorList>
            <person name="Mania D."/>
            <person name="Heylen K."/>
            <person name="van Spanning R.J."/>
            <person name="Frostegard A."/>
        </authorList>
    </citation>
    <scope>NUCLEOTIDE SEQUENCE [LARGE SCALE GENOMIC DNA]</scope>
    <source>
        <strain evidence="1 2">LMG 21834</strain>
    </source>
</reference>
<dbReference type="Proteomes" id="UP000018877">
    <property type="component" value="Unassembled WGS sequence"/>
</dbReference>
<gene>
    <name evidence="1" type="ORF">BAVI_00150</name>
</gene>
<name>A0AB94IUS8_9BACI</name>
<sequence length="254" mass="29680">MFAPKSILSPWNKFDDFPMETLTKAWFQTKSTKKKQRDVSLMREHRQRYGIAGNCFDLVIWLLDEFQKNGITAYPIGQHLSTSHAHVAVIALNETGNRFLCDLGDQWLNPVLIDENNEDFTKEKLSGFFPGALVQVKPCEKLVEIIYHRPNGKVSKQIYDTQPIDKWNFMQAAEYSQTLIKPKPLLECRIPYKSELAHWEFYGWESFLSTSEGLFHDPKLDRIEDWAKRIYAKTGYDMQFLIEVLEIYKGINDC</sequence>
<keyword evidence="2" id="KW-1185">Reference proteome</keyword>
<dbReference type="AlphaFoldDB" id="A0AB94IUS8"/>
<proteinExistence type="predicted"/>
<comment type="caution">
    <text evidence="1">The sequence shown here is derived from an EMBL/GenBank/DDBJ whole genome shotgun (WGS) entry which is preliminary data.</text>
</comment>
<dbReference type="RefSeq" id="WP_024026258.1">
    <property type="nucleotide sequence ID" value="NZ_ALAN01000008.1"/>
</dbReference>
<evidence type="ECO:0008006" key="3">
    <source>
        <dbReference type="Google" id="ProtNLM"/>
    </source>
</evidence>
<dbReference type="EMBL" id="ALAN01000008">
    <property type="protein sequence ID" value="ETI70767.1"/>
    <property type="molecule type" value="Genomic_DNA"/>
</dbReference>
<dbReference type="SUPFAM" id="SSF54001">
    <property type="entry name" value="Cysteine proteinases"/>
    <property type="match status" value="1"/>
</dbReference>
<dbReference type="InterPro" id="IPR038765">
    <property type="entry name" value="Papain-like_cys_pep_sf"/>
</dbReference>
<organism evidence="1 2">
    <name type="scientific">Neobacillus vireti LMG 21834</name>
    <dbReference type="NCBI Taxonomy" id="1131730"/>
    <lineage>
        <taxon>Bacteria</taxon>
        <taxon>Bacillati</taxon>
        <taxon>Bacillota</taxon>
        <taxon>Bacilli</taxon>
        <taxon>Bacillales</taxon>
        <taxon>Bacillaceae</taxon>
        <taxon>Neobacillus</taxon>
    </lineage>
</organism>
<protein>
    <recommendedName>
        <fullName evidence="3">Arylamine N-acetyltransferase</fullName>
    </recommendedName>
</protein>
<evidence type="ECO:0000313" key="1">
    <source>
        <dbReference type="EMBL" id="ETI70767.1"/>
    </source>
</evidence>
<accession>A0AB94IUS8</accession>
<evidence type="ECO:0000313" key="2">
    <source>
        <dbReference type="Proteomes" id="UP000018877"/>
    </source>
</evidence>